<gene>
    <name evidence="4" type="ORF">L9S41_03750</name>
</gene>
<evidence type="ECO:0000256" key="3">
    <source>
        <dbReference type="ARBA" id="ARBA00023065"/>
    </source>
</evidence>
<accession>A0ABY5ZN03</accession>
<keyword evidence="3" id="KW-0406">Ion transport</keyword>
<dbReference type="EMBL" id="CP092109">
    <property type="protein sequence ID" value="UWZ80520.1"/>
    <property type="molecule type" value="Genomic_DNA"/>
</dbReference>
<evidence type="ECO:0000256" key="2">
    <source>
        <dbReference type="ARBA" id="ARBA00022448"/>
    </source>
</evidence>
<reference evidence="4" key="1">
    <citation type="journal article" date="2022" name="Environ. Microbiol.">
        <title>Geoalkalibacter halelectricus SAP #1 sp. nov. possessing extracellular electron transfer and mineral#reducing capabilities from a haloalkaline environment.</title>
        <authorList>
            <person name="Yadav S."/>
            <person name="Singh R."/>
            <person name="Sundharam S.S."/>
            <person name="Chaudhary S."/>
            <person name="Krishnamurthi S."/>
            <person name="Patil S.A."/>
        </authorList>
    </citation>
    <scope>NUCLEOTIDE SEQUENCE</scope>
    <source>
        <strain evidence="4">SAP-1</strain>
    </source>
</reference>
<dbReference type="NCBIfam" id="TIGR00309">
    <property type="entry name" value="V_ATPase_subD"/>
    <property type="match status" value="1"/>
</dbReference>
<dbReference type="Pfam" id="PF01813">
    <property type="entry name" value="ATP-synt_D"/>
    <property type="match status" value="1"/>
</dbReference>
<dbReference type="PANTHER" id="PTHR11671">
    <property type="entry name" value="V-TYPE ATP SYNTHASE SUBUNIT D"/>
    <property type="match status" value="1"/>
</dbReference>
<sequence>MARISLSKSALLHETRQLKIYRRYLPSLELKRLQLIAERAKARQQLTVILQSQDELRAFIARQLPMLANHEVDLPKMARLEDVAIKEENVLGTLLPVLGDIKIARRPYSFLARPHWVDALVDKMAEMIEIKVRERIQHLRLERLEAAVQKITQRVNLFEKVLIPRAETRIRQIRIHLGDAERAAVVRAKIAKKRLVNLVEP</sequence>
<dbReference type="Gene3D" id="1.10.287.3240">
    <property type="match status" value="1"/>
</dbReference>
<proteinExistence type="inferred from homology"/>
<evidence type="ECO:0000313" key="5">
    <source>
        <dbReference type="Proteomes" id="UP001060414"/>
    </source>
</evidence>
<keyword evidence="5" id="KW-1185">Reference proteome</keyword>
<name>A0ABY5ZN03_9BACT</name>
<evidence type="ECO:0000313" key="4">
    <source>
        <dbReference type="EMBL" id="UWZ80520.1"/>
    </source>
</evidence>
<dbReference type="RefSeq" id="WP_260748876.1">
    <property type="nucleotide sequence ID" value="NZ_CP092109.1"/>
</dbReference>
<protein>
    <submittedName>
        <fullName evidence="4">V-type ATP synthase subunit D</fullName>
    </submittedName>
</protein>
<keyword evidence="2" id="KW-0813">Transport</keyword>
<comment type="similarity">
    <text evidence="1">Belongs to the V-ATPase D subunit family.</text>
</comment>
<organism evidence="4 5">
    <name type="scientific">Geoalkalibacter halelectricus</name>
    <dbReference type="NCBI Taxonomy" id="2847045"/>
    <lineage>
        <taxon>Bacteria</taxon>
        <taxon>Pseudomonadati</taxon>
        <taxon>Thermodesulfobacteriota</taxon>
        <taxon>Desulfuromonadia</taxon>
        <taxon>Desulfuromonadales</taxon>
        <taxon>Geoalkalibacteraceae</taxon>
        <taxon>Geoalkalibacter</taxon>
    </lineage>
</organism>
<evidence type="ECO:0000256" key="1">
    <source>
        <dbReference type="ARBA" id="ARBA00005850"/>
    </source>
</evidence>
<dbReference type="Proteomes" id="UP001060414">
    <property type="component" value="Chromosome"/>
</dbReference>
<dbReference type="InterPro" id="IPR002699">
    <property type="entry name" value="V_ATPase_D"/>
</dbReference>